<evidence type="ECO:0008006" key="4">
    <source>
        <dbReference type="Google" id="ProtNLM"/>
    </source>
</evidence>
<dbReference type="EMBL" id="JAPNKA010000001">
    <property type="protein sequence ID" value="MCY1080010.1"/>
    <property type="molecule type" value="Genomic_DNA"/>
</dbReference>
<dbReference type="RefSeq" id="WP_267538692.1">
    <property type="nucleotide sequence ID" value="NZ_JAPNKA010000001.1"/>
</dbReference>
<dbReference type="Proteomes" id="UP001207654">
    <property type="component" value="Unassembled WGS sequence"/>
</dbReference>
<protein>
    <recommendedName>
        <fullName evidence="4">Outer membrane protein beta-barrel domain-containing protein</fullName>
    </recommendedName>
</protein>
<name>A0ABT4AEC0_9BACT</name>
<feature type="signal peptide" evidence="1">
    <location>
        <begin position="1"/>
        <end position="17"/>
    </location>
</feature>
<keyword evidence="3" id="KW-1185">Reference proteome</keyword>
<comment type="caution">
    <text evidence="2">The sequence shown here is derived from an EMBL/GenBank/DDBJ whole genome shotgun (WGS) entry which is preliminary data.</text>
</comment>
<organism evidence="2 3">
    <name type="scientific">Archangium lansingense</name>
    <dbReference type="NCBI Taxonomy" id="2995310"/>
    <lineage>
        <taxon>Bacteria</taxon>
        <taxon>Pseudomonadati</taxon>
        <taxon>Myxococcota</taxon>
        <taxon>Myxococcia</taxon>
        <taxon>Myxococcales</taxon>
        <taxon>Cystobacterineae</taxon>
        <taxon>Archangiaceae</taxon>
        <taxon>Archangium</taxon>
    </lineage>
</organism>
<feature type="chain" id="PRO_5045917314" description="Outer membrane protein beta-barrel domain-containing protein" evidence="1">
    <location>
        <begin position="18"/>
        <end position="229"/>
    </location>
</feature>
<reference evidence="2 3" key="1">
    <citation type="submission" date="2022-11" db="EMBL/GenBank/DDBJ databases">
        <title>Minimal conservation of predation-associated metabolite biosynthetic gene clusters underscores biosynthetic potential of Myxococcota including descriptions for ten novel species: Archangium lansinium sp. nov., Myxococcus landrumus sp. nov., Nannocystis bai.</title>
        <authorList>
            <person name="Ahearne A."/>
            <person name="Stevens C."/>
            <person name="Phillips K."/>
        </authorList>
    </citation>
    <scope>NUCLEOTIDE SEQUENCE [LARGE SCALE GENOMIC DNA]</scope>
    <source>
        <strain evidence="2 3">MIWBW</strain>
    </source>
</reference>
<sequence length="229" mass="24095">MTRLMLVCVLTPLMAAAQETTAPAPEGATAEAVRLEEKRENFGAVVAPAALPDGATAVSGWVGVPEVGAAYRQGTGGWEVGGRARFDYLRLAVTAEGVARRQVWTSGAWALAPELGLGVTGNTGSQYFDEQNMEGWFLRVNPAVVLSWKVAETVTAVGLVEVPYDLGLSPGGTWRVKPMAGGGAEIYLGEDLSLSAVGELGVDVFKELRGVTQTRLGYGVRLGLGVRLF</sequence>
<keyword evidence="1" id="KW-0732">Signal</keyword>
<proteinExistence type="predicted"/>
<evidence type="ECO:0000313" key="3">
    <source>
        <dbReference type="Proteomes" id="UP001207654"/>
    </source>
</evidence>
<gene>
    <name evidence="2" type="ORF">OV287_36725</name>
</gene>
<evidence type="ECO:0000256" key="1">
    <source>
        <dbReference type="SAM" id="SignalP"/>
    </source>
</evidence>
<accession>A0ABT4AEC0</accession>
<evidence type="ECO:0000313" key="2">
    <source>
        <dbReference type="EMBL" id="MCY1080010.1"/>
    </source>
</evidence>